<feature type="domain" description="Prepilin type IV endopeptidase peptidase" evidence="8">
    <location>
        <begin position="100"/>
        <end position="197"/>
    </location>
</feature>
<feature type="domain" description="Prepilin peptidase A24 N-terminal" evidence="9">
    <location>
        <begin position="9"/>
        <end position="90"/>
    </location>
</feature>
<feature type="transmembrane region" description="Helical" evidence="7">
    <location>
        <begin position="175"/>
        <end position="202"/>
    </location>
</feature>
<evidence type="ECO:0000256" key="1">
    <source>
        <dbReference type="ARBA" id="ARBA00004651"/>
    </source>
</evidence>
<evidence type="ECO:0000259" key="9">
    <source>
        <dbReference type="Pfam" id="PF06750"/>
    </source>
</evidence>
<dbReference type="PANTHER" id="PTHR30487">
    <property type="entry name" value="TYPE 4 PREPILIN-LIKE PROTEINS LEADER PEPTIDE-PROCESSING ENZYME"/>
    <property type="match status" value="1"/>
</dbReference>
<keyword evidence="4 7" id="KW-0812">Transmembrane</keyword>
<keyword evidence="5 7" id="KW-1133">Transmembrane helix</keyword>
<comment type="caution">
    <text evidence="10">The sequence shown here is derived from an EMBL/GenBank/DDBJ whole genome shotgun (WGS) entry which is preliminary data.</text>
</comment>
<dbReference type="Pfam" id="PF06750">
    <property type="entry name" value="A24_N_bact"/>
    <property type="match status" value="1"/>
</dbReference>
<dbReference type="InterPro" id="IPR050882">
    <property type="entry name" value="Prepilin_peptidase/N-MTase"/>
</dbReference>
<reference evidence="10 11" key="1">
    <citation type="submission" date="2017-09" db="EMBL/GenBank/DDBJ databases">
        <title>Depth-based differentiation of microbial function through sediment-hosted aquifers and enrichment of novel symbionts in the deep terrestrial subsurface.</title>
        <authorList>
            <person name="Probst A.J."/>
            <person name="Ladd B."/>
            <person name="Jarett J.K."/>
            <person name="Geller-Mcgrath D.E."/>
            <person name="Sieber C.M."/>
            <person name="Emerson J.B."/>
            <person name="Anantharaman K."/>
            <person name="Thomas B.C."/>
            <person name="Malmstrom R."/>
            <person name="Stieglmeier M."/>
            <person name="Klingl A."/>
            <person name="Woyke T."/>
            <person name="Ryan C.M."/>
            <person name="Banfield J.F."/>
        </authorList>
    </citation>
    <scope>NUCLEOTIDE SEQUENCE [LARGE SCALE GENOMIC DNA]</scope>
    <source>
        <strain evidence="10">CG23_combo_of_CG06-09_8_20_14_all_37_13</strain>
    </source>
</reference>
<comment type="similarity">
    <text evidence="2">Belongs to the peptidase A24 family.</text>
</comment>
<dbReference type="EMBL" id="PCRH01000056">
    <property type="protein sequence ID" value="PIP16968.1"/>
    <property type="molecule type" value="Genomic_DNA"/>
</dbReference>
<dbReference type="GO" id="GO:0004190">
    <property type="term" value="F:aspartic-type endopeptidase activity"/>
    <property type="evidence" value="ECO:0007669"/>
    <property type="project" value="InterPro"/>
</dbReference>
<dbReference type="Proteomes" id="UP000231480">
    <property type="component" value="Unassembled WGS sequence"/>
</dbReference>
<dbReference type="GO" id="GO:0006465">
    <property type="term" value="P:signal peptide processing"/>
    <property type="evidence" value="ECO:0007669"/>
    <property type="project" value="TreeGrafter"/>
</dbReference>
<dbReference type="AlphaFoldDB" id="A0A2G9YCL2"/>
<dbReference type="Pfam" id="PF01478">
    <property type="entry name" value="Peptidase_A24"/>
    <property type="match status" value="1"/>
</dbReference>
<feature type="transmembrane region" description="Helical" evidence="7">
    <location>
        <begin position="214"/>
        <end position="242"/>
    </location>
</feature>
<dbReference type="InterPro" id="IPR010627">
    <property type="entry name" value="Prepilin_pept_A24_N"/>
</dbReference>
<evidence type="ECO:0000259" key="8">
    <source>
        <dbReference type="Pfam" id="PF01478"/>
    </source>
</evidence>
<sequence length="243" mass="27750">MLSQTFLFLFGLCVGSFLNVIIAWLEKKRKNIFGRSFCDACKKKLKFYDLMPVFSFLFLKGKCRYCGKKIKIEYFFVELATGILFSMQYAVFSMQGILNLLIISALIIIFVYDLKHYLIPEIIILPAIIIAAIFYWQNWLAMLVASGFFAFLVLISKETWLGWGDVKLAILMGLLLGWPNILLALFASFLFGAIIGVVLIVFNKKTMKSQIPFGPFLVGATILCLYLNLSHLLSFWSLWLLLA</sequence>
<dbReference type="InterPro" id="IPR000045">
    <property type="entry name" value="Prepilin_IV_endopep_pep"/>
</dbReference>
<dbReference type="PANTHER" id="PTHR30487:SF0">
    <property type="entry name" value="PREPILIN LEADER PEPTIDASE_N-METHYLTRANSFERASE-RELATED"/>
    <property type="match status" value="1"/>
</dbReference>
<organism evidence="10 11">
    <name type="scientific">Candidatus Portnoybacteria bacterium CG23_combo_of_CG06-09_8_20_14_all_37_13</name>
    <dbReference type="NCBI Taxonomy" id="1974819"/>
    <lineage>
        <taxon>Bacteria</taxon>
        <taxon>Candidatus Portnoyibacteriota</taxon>
    </lineage>
</organism>
<proteinExistence type="inferred from homology"/>
<evidence type="ECO:0000256" key="3">
    <source>
        <dbReference type="ARBA" id="ARBA00022475"/>
    </source>
</evidence>
<evidence type="ECO:0000256" key="6">
    <source>
        <dbReference type="ARBA" id="ARBA00023136"/>
    </source>
</evidence>
<dbReference type="GO" id="GO:0005886">
    <property type="term" value="C:plasma membrane"/>
    <property type="evidence" value="ECO:0007669"/>
    <property type="project" value="UniProtKB-SubCell"/>
</dbReference>
<evidence type="ECO:0000313" key="11">
    <source>
        <dbReference type="Proteomes" id="UP000231480"/>
    </source>
</evidence>
<evidence type="ECO:0000256" key="2">
    <source>
        <dbReference type="ARBA" id="ARBA00005801"/>
    </source>
</evidence>
<gene>
    <name evidence="10" type="ORF">COX44_02520</name>
</gene>
<accession>A0A2G9YCL2</accession>
<name>A0A2G9YCL2_9BACT</name>
<keyword evidence="3" id="KW-1003">Cell membrane</keyword>
<feature type="transmembrane region" description="Helical" evidence="7">
    <location>
        <begin position="6"/>
        <end position="25"/>
    </location>
</feature>
<evidence type="ECO:0000313" key="10">
    <source>
        <dbReference type="EMBL" id="PIP16968.1"/>
    </source>
</evidence>
<keyword evidence="6 7" id="KW-0472">Membrane</keyword>
<comment type="subcellular location">
    <subcellularLocation>
        <location evidence="1">Cell membrane</location>
        <topology evidence="1">Multi-pass membrane protein</topology>
    </subcellularLocation>
</comment>
<evidence type="ECO:0000256" key="4">
    <source>
        <dbReference type="ARBA" id="ARBA00022692"/>
    </source>
</evidence>
<evidence type="ECO:0000256" key="5">
    <source>
        <dbReference type="ARBA" id="ARBA00022989"/>
    </source>
</evidence>
<dbReference type="Gene3D" id="1.20.120.1220">
    <property type="match status" value="1"/>
</dbReference>
<feature type="transmembrane region" description="Helical" evidence="7">
    <location>
        <begin position="122"/>
        <end position="155"/>
    </location>
</feature>
<evidence type="ECO:0000256" key="7">
    <source>
        <dbReference type="SAM" id="Phobius"/>
    </source>
</evidence>
<feature type="transmembrane region" description="Helical" evidence="7">
    <location>
        <begin position="97"/>
        <end position="115"/>
    </location>
</feature>
<protein>
    <submittedName>
        <fullName evidence="10">Prepilin peptidase</fullName>
    </submittedName>
</protein>